<dbReference type="InterPro" id="IPR029069">
    <property type="entry name" value="HotDog_dom_sf"/>
</dbReference>
<dbReference type="InterPro" id="IPR003736">
    <property type="entry name" value="PAAI_dom"/>
</dbReference>
<dbReference type="CDD" id="cd03443">
    <property type="entry name" value="PaaI_thioesterase"/>
    <property type="match status" value="1"/>
</dbReference>
<reference evidence="4 5" key="1">
    <citation type="submission" date="2014-12" db="EMBL/GenBank/DDBJ databases">
        <title>Frankia sp. BMG5.1 draft genome.</title>
        <authorList>
            <person name="Gtari M."/>
            <person name="Ghodhbane-Gtari F."/>
            <person name="Nouioui I."/>
            <person name="Ktari A."/>
            <person name="Hezbri K."/>
            <person name="Mimouni W."/>
            <person name="Sbissi I."/>
            <person name="Ayari A."/>
            <person name="Yamanaka T."/>
            <person name="Normand P."/>
            <person name="Tisa L.S."/>
            <person name="Boudabous A."/>
        </authorList>
    </citation>
    <scope>NUCLEOTIDE SEQUENCE [LARGE SCALE GENOMIC DNA]</scope>
    <source>
        <strain evidence="4 5">BMG5.1</strain>
    </source>
</reference>
<feature type="domain" description="Thioesterase" evidence="3">
    <location>
        <begin position="86"/>
        <end position="166"/>
    </location>
</feature>
<organism evidence="4 5">
    <name type="scientific">Protofrankia coriariae</name>
    <dbReference type="NCBI Taxonomy" id="1562887"/>
    <lineage>
        <taxon>Bacteria</taxon>
        <taxon>Bacillati</taxon>
        <taxon>Actinomycetota</taxon>
        <taxon>Actinomycetes</taxon>
        <taxon>Frankiales</taxon>
        <taxon>Frankiaceae</taxon>
        <taxon>Protofrankia</taxon>
    </lineage>
</organism>
<evidence type="ECO:0000313" key="4">
    <source>
        <dbReference type="EMBL" id="KLL11888.1"/>
    </source>
</evidence>
<dbReference type="RefSeq" id="WP_047222579.1">
    <property type="nucleotide sequence ID" value="NZ_JWIO01000010.1"/>
</dbReference>
<dbReference type="Proteomes" id="UP000035425">
    <property type="component" value="Unassembled WGS sequence"/>
</dbReference>
<comment type="caution">
    <text evidence="4">The sequence shown here is derived from an EMBL/GenBank/DDBJ whole genome shotgun (WGS) entry which is preliminary data.</text>
</comment>
<gene>
    <name evidence="4" type="ORF">FrCorBMG51_08780</name>
</gene>
<dbReference type="Gene3D" id="3.10.129.10">
    <property type="entry name" value="Hotdog Thioesterase"/>
    <property type="match status" value="1"/>
</dbReference>
<keyword evidence="2" id="KW-0378">Hydrolase</keyword>
<evidence type="ECO:0000256" key="2">
    <source>
        <dbReference type="ARBA" id="ARBA00022801"/>
    </source>
</evidence>
<name>A0ABR5F575_9ACTN</name>
<evidence type="ECO:0000259" key="3">
    <source>
        <dbReference type="Pfam" id="PF03061"/>
    </source>
</evidence>
<dbReference type="Pfam" id="PF03061">
    <property type="entry name" value="4HBT"/>
    <property type="match status" value="1"/>
</dbReference>
<dbReference type="SUPFAM" id="SSF54637">
    <property type="entry name" value="Thioesterase/thiol ester dehydrase-isomerase"/>
    <property type="match status" value="1"/>
</dbReference>
<dbReference type="InterPro" id="IPR006683">
    <property type="entry name" value="Thioestr_dom"/>
</dbReference>
<evidence type="ECO:0000313" key="5">
    <source>
        <dbReference type="Proteomes" id="UP000035425"/>
    </source>
</evidence>
<protein>
    <submittedName>
        <fullName evidence="4">Aromatic compound degradation protein PaaI</fullName>
    </submittedName>
</protein>
<evidence type="ECO:0000256" key="1">
    <source>
        <dbReference type="ARBA" id="ARBA00008324"/>
    </source>
</evidence>
<sequence length="185" mass="19512">MTTIEPPTTTPAWGEPRSKTVTWHDPLLTAAVGRTMSGLDFLLAIRDGRVPPPPITAHFDFGISEVAEGDVVFRCLPDESAYNPLGTVHGGLVCTLLDTVTGCSVHTTLPAGFGYTSIEIKVSYLRPVRVVSGRPAELTAHGWVTKPGRRVAFAEGDVRDAAGKVVATASSTFLVFPLESAAPGA</sequence>
<proteinExistence type="inferred from homology"/>
<dbReference type="InterPro" id="IPR039298">
    <property type="entry name" value="ACOT13"/>
</dbReference>
<dbReference type="PANTHER" id="PTHR21660">
    <property type="entry name" value="THIOESTERASE SUPERFAMILY MEMBER-RELATED"/>
    <property type="match status" value="1"/>
</dbReference>
<comment type="similarity">
    <text evidence="1">Belongs to the thioesterase PaaI family.</text>
</comment>
<accession>A0ABR5F575</accession>
<dbReference type="NCBIfam" id="TIGR00369">
    <property type="entry name" value="unchar_dom_1"/>
    <property type="match status" value="1"/>
</dbReference>
<dbReference type="EMBL" id="JWIO01000010">
    <property type="protein sequence ID" value="KLL11888.1"/>
    <property type="molecule type" value="Genomic_DNA"/>
</dbReference>
<keyword evidence="5" id="KW-1185">Reference proteome</keyword>
<dbReference type="PANTHER" id="PTHR21660:SF1">
    <property type="entry name" value="ACYL-COENZYME A THIOESTERASE 13"/>
    <property type="match status" value="1"/>
</dbReference>